<dbReference type="PANTHER" id="PTHR43464">
    <property type="entry name" value="METHYLTRANSFERASE"/>
    <property type="match status" value="1"/>
</dbReference>
<evidence type="ECO:0000259" key="4">
    <source>
        <dbReference type="Pfam" id="PF13649"/>
    </source>
</evidence>
<name>A0A5R8KFY1_9BACT</name>
<sequence>MNRRIRLARMSWTFFRQFMLNWKTTGAIAPSSPELADLIVATAGVAKARTILELGTGTGAFTQRIAEVMGKEARYLGIDLNEGFVERLRARFDRMNFESVAAQECDFAAFLGEGNRFDCIVSGLPWAAFPQGLQESILDQVLPWLEPGGKFVTFAYAGLHLLPSGRRFRTLLKGRCVELETTKTVLSNLPPAFVYSASVTGAGAASNAAINSRSRR</sequence>
<dbReference type="Gene3D" id="3.40.50.150">
    <property type="entry name" value="Vaccinia Virus protein VP39"/>
    <property type="match status" value="1"/>
</dbReference>
<proteinExistence type="predicted"/>
<comment type="caution">
    <text evidence="5">The sequence shown here is derived from an EMBL/GenBank/DDBJ whole genome shotgun (WGS) entry which is preliminary data.</text>
</comment>
<accession>A0A5R8KFY1</accession>
<reference evidence="5 6" key="1">
    <citation type="submission" date="2019-05" db="EMBL/GenBank/DDBJ databases">
        <title>Verrucobacter flavum gen. nov., sp. nov. a new member of the family Verrucomicrobiaceae.</title>
        <authorList>
            <person name="Szuroczki S."/>
            <person name="Abbaszade G."/>
            <person name="Szabo A."/>
            <person name="Felfoldi T."/>
            <person name="Schumann P."/>
            <person name="Boka K."/>
            <person name="Keki Z."/>
            <person name="Toumi M."/>
            <person name="Toth E."/>
        </authorList>
    </citation>
    <scope>NUCLEOTIDE SEQUENCE [LARGE SCALE GENOMIC DNA]</scope>
    <source>
        <strain evidence="5 6">MG-N-17</strain>
    </source>
</reference>
<dbReference type="CDD" id="cd02440">
    <property type="entry name" value="AdoMet_MTases"/>
    <property type="match status" value="1"/>
</dbReference>
<evidence type="ECO:0000256" key="3">
    <source>
        <dbReference type="ARBA" id="ARBA00022691"/>
    </source>
</evidence>
<keyword evidence="6" id="KW-1185">Reference proteome</keyword>
<protein>
    <submittedName>
        <fullName evidence="5">Methyltransferase domain-containing protein</fullName>
    </submittedName>
</protein>
<dbReference type="Pfam" id="PF13649">
    <property type="entry name" value="Methyltransf_25"/>
    <property type="match status" value="1"/>
</dbReference>
<dbReference type="EMBL" id="VAUV01000008">
    <property type="protein sequence ID" value="TLD70499.1"/>
    <property type="molecule type" value="Genomic_DNA"/>
</dbReference>
<organism evidence="5 6">
    <name type="scientific">Phragmitibacter flavus</name>
    <dbReference type="NCBI Taxonomy" id="2576071"/>
    <lineage>
        <taxon>Bacteria</taxon>
        <taxon>Pseudomonadati</taxon>
        <taxon>Verrucomicrobiota</taxon>
        <taxon>Verrucomicrobiia</taxon>
        <taxon>Verrucomicrobiales</taxon>
        <taxon>Verrucomicrobiaceae</taxon>
        <taxon>Phragmitibacter</taxon>
    </lineage>
</organism>
<evidence type="ECO:0000256" key="2">
    <source>
        <dbReference type="ARBA" id="ARBA00022679"/>
    </source>
</evidence>
<dbReference type="InterPro" id="IPR041698">
    <property type="entry name" value="Methyltransf_25"/>
</dbReference>
<dbReference type="GO" id="GO:0032259">
    <property type="term" value="P:methylation"/>
    <property type="evidence" value="ECO:0007669"/>
    <property type="project" value="UniProtKB-KW"/>
</dbReference>
<dbReference type="AlphaFoldDB" id="A0A5R8KFY1"/>
<gene>
    <name evidence="5" type="ORF">FEM03_12300</name>
</gene>
<dbReference type="PANTHER" id="PTHR43464:SF19">
    <property type="entry name" value="UBIQUINONE BIOSYNTHESIS O-METHYLTRANSFERASE, MITOCHONDRIAL"/>
    <property type="match status" value="1"/>
</dbReference>
<keyword evidence="2 5" id="KW-0808">Transferase</keyword>
<dbReference type="SUPFAM" id="SSF53335">
    <property type="entry name" value="S-adenosyl-L-methionine-dependent methyltransferases"/>
    <property type="match status" value="1"/>
</dbReference>
<evidence type="ECO:0000256" key="1">
    <source>
        <dbReference type="ARBA" id="ARBA00022603"/>
    </source>
</evidence>
<evidence type="ECO:0000313" key="5">
    <source>
        <dbReference type="EMBL" id="TLD70499.1"/>
    </source>
</evidence>
<keyword evidence="3" id="KW-0949">S-adenosyl-L-methionine</keyword>
<evidence type="ECO:0000313" key="6">
    <source>
        <dbReference type="Proteomes" id="UP000306196"/>
    </source>
</evidence>
<keyword evidence="1 5" id="KW-0489">Methyltransferase</keyword>
<dbReference type="Proteomes" id="UP000306196">
    <property type="component" value="Unassembled WGS sequence"/>
</dbReference>
<dbReference type="OrthoDB" id="9805585at2"/>
<feature type="domain" description="Methyltransferase" evidence="4">
    <location>
        <begin position="51"/>
        <end position="149"/>
    </location>
</feature>
<dbReference type="InterPro" id="IPR029063">
    <property type="entry name" value="SAM-dependent_MTases_sf"/>
</dbReference>
<dbReference type="GO" id="GO:0008168">
    <property type="term" value="F:methyltransferase activity"/>
    <property type="evidence" value="ECO:0007669"/>
    <property type="project" value="UniProtKB-KW"/>
</dbReference>